<sequence>MVEASHVRQAATPSLKQHRYLAEEFILAAPVILYATLSLDKRGGIVSDKQKQLKFSGLNSTGNQSDKGLIYCPEFVGDKVTEEARVTSFAGLRRRFNSAVALLQMATATQVASILIHLVWNCTAAILSSLYHLGFIPDNKIIRTDSCIGTTKGHKNCDASVIVTGFFRCRCAVGRPLEKIGCSSDGGSSRARVQLALQLTTLRERLMTGGNIPCS</sequence>
<evidence type="ECO:0000313" key="1">
    <source>
        <dbReference type="EMBL" id="KRZ51414.1"/>
    </source>
</evidence>
<evidence type="ECO:0000313" key="2">
    <source>
        <dbReference type="Proteomes" id="UP000054721"/>
    </source>
</evidence>
<organism evidence="1 2">
    <name type="scientific">Trichinella nativa</name>
    <dbReference type="NCBI Taxonomy" id="6335"/>
    <lineage>
        <taxon>Eukaryota</taxon>
        <taxon>Metazoa</taxon>
        <taxon>Ecdysozoa</taxon>
        <taxon>Nematoda</taxon>
        <taxon>Enoplea</taxon>
        <taxon>Dorylaimia</taxon>
        <taxon>Trichinellida</taxon>
        <taxon>Trichinellidae</taxon>
        <taxon>Trichinella</taxon>
    </lineage>
</organism>
<dbReference type="EMBL" id="JYDW01000227">
    <property type="protein sequence ID" value="KRZ51414.1"/>
    <property type="molecule type" value="Genomic_DNA"/>
</dbReference>
<dbReference type="AlphaFoldDB" id="A0A0V1KWE4"/>
<dbReference type="OrthoDB" id="5931491at2759"/>
<name>A0A0V1KWE4_9BILA</name>
<proteinExistence type="predicted"/>
<comment type="caution">
    <text evidence="1">The sequence shown here is derived from an EMBL/GenBank/DDBJ whole genome shotgun (WGS) entry which is preliminary data.</text>
</comment>
<protein>
    <submittedName>
        <fullName evidence="1">Uncharacterized protein</fullName>
    </submittedName>
</protein>
<reference evidence="1 2" key="1">
    <citation type="submission" date="2015-05" db="EMBL/GenBank/DDBJ databases">
        <title>Evolution of Trichinella species and genotypes.</title>
        <authorList>
            <person name="Korhonen P.K."/>
            <person name="Edoardo P."/>
            <person name="Giuseppe L.R."/>
            <person name="Gasser R.B."/>
        </authorList>
    </citation>
    <scope>NUCLEOTIDE SEQUENCE [LARGE SCALE GENOMIC DNA]</scope>
    <source>
        <strain evidence="1">ISS10</strain>
    </source>
</reference>
<accession>A0A0V1KWE4</accession>
<keyword evidence="2" id="KW-1185">Reference proteome</keyword>
<gene>
    <name evidence="1" type="ORF">T02_9967</name>
</gene>
<dbReference type="Proteomes" id="UP000054721">
    <property type="component" value="Unassembled WGS sequence"/>
</dbReference>